<comment type="caution">
    <text evidence="17">The sequence shown here is derived from an EMBL/GenBank/DDBJ whole genome shotgun (WGS) entry which is preliminary data.</text>
</comment>
<feature type="domain" description="PROP1-like PPR" evidence="16">
    <location>
        <begin position="151"/>
        <end position="365"/>
    </location>
</feature>
<keyword evidence="6" id="KW-0819">tRNA processing</keyword>
<reference evidence="17 18" key="1">
    <citation type="journal article" date="2021" name="Hortic Res">
        <title>The domestication of Cucurbita argyrosperma as revealed by the genome of its wild relative.</title>
        <authorList>
            <person name="Barrera-Redondo J."/>
            <person name="Sanchez-de la Vega G."/>
            <person name="Aguirre-Liguori J.A."/>
            <person name="Castellanos-Morales G."/>
            <person name="Gutierrez-Guerrero Y.T."/>
            <person name="Aguirre-Dugua X."/>
            <person name="Aguirre-Planter E."/>
            <person name="Tenaillon M.I."/>
            <person name="Lira-Saade R."/>
            <person name="Eguiarte L.E."/>
        </authorList>
    </citation>
    <scope>NUCLEOTIDE SEQUENCE [LARGE SCALE GENOMIC DNA]</scope>
    <source>
        <strain evidence="17">JBR-2021</strain>
    </source>
</reference>
<evidence type="ECO:0000256" key="6">
    <source>
        <dbReference type="ARBA" id="ARBA00022694"/>
    </source>
</evidence>
<feature type="non-terminal residue" evidence="17">
    <location>
        <position position="1"/>
    </location>
</feature>
<dbReference type="Pfam" id="PF16953">
    <property type="entry name" value="PRORP"/>
    <property type="match status" value="1"/>
</dbReference>
<dbReference type="PANTHER" id="PTHR13547:SF1">
    <property type="entry name" value="MITOCHONDRIAL RIBONUCLEASE P CATALYTIC SUBUNIT"/>
    <property type="match status" value="1"/>
</dbReference>
<protein>
    <recommendedName>
        <fullName evidence="5">ribonuclease P</fullName>
        <ecNumber evidence="5">3.1.26.5</ecNumber>
    </recommendedName>
</protein>
<keyword evidence="8" id="KW-0677">Repeat</keyword>
<gene>
    <name evidence="17" type="primary">PRORP1</name>
    <name evidence="17" type="ORF">SDJN03_15512</name>
</gene>
<dbReference type="InterPro" id="IPR002885">
    <property type="entry name" value="PPR_rpt"/>
</dbReference>
<organism evidence="17 18">
    <name type="scientific">Cucurbita argyrosperma subsp. sororia</name>
    <dbReference type="NCBI Taxonomy" id="37648"/>
    <lineage>
        <taxon>Eukaryota</taxon>
        <taxon>Viridiplantae</taxon>
        <taxon>Streptophyta</taxon>
        <taxon>Embryophyta</taxon>
        <taxon>Tracheophyta</taxon>
        <taxon>Spermatophyta</taxon>
        <taxon>Magnoliopsida</taxon>
        <taxon>eudicotyledons</taxon>
        <taxon>Gunneridae</taxon>
        <taxon>Pentapetalae</taxon>
        <taxon>rosids</taxon>
        <taxon>fabids</taxon>
        <taxon>Cucurbitales</taxon>
        <taxon>Cucurbitaceae</taxon>
        <taxon>Cucurbiteae</taxon>
        <taxon>Cucurbita</taxon>
    </lineage>
</organism>
<name>A0AAV6N0H9_9ROSI</name>
<keyword evidence="11" id="KW-0460">Magnesium</keyword>
<dbReference type="GO" id="GO:0005739">
    <property type="term" value="C:mitochondrion"/>
    <property type="evidence" value="ECO:0007669"/>
    <property type="project" value="UniProtKB-SubCell"/>
</dbReference>
<evidence type="ECO:0000256" key="8">
    <source>
        <dbReference type="ARBA" id="ARBA00022737"/>
    </source>
</evidence>
<dbReference type="GO" id="GO:0001682">
    <property type="term" value="P:tRNA 5'-leader removal"/>
    <property type="evidence" value="ECO:0007669"/>
    <property type="project" value="TreeGrafter"/>
</dbReference>
<dbReference type="AlphaFoldDB" id="A0AAV6N0H9"/>
<accession>A0AAV6N0H9</accession>
<keyword evidence="12" id="KW-0809">Transit peptide</keyword>
<dbReference type="Proteomes" id="UP000685013">
    <property type="component" value="Chromosome 10"/>
</dbReference>
<evidence type="ECO:0000256" key="9">
    <source>
        <dbReference type="ARBA" id="ARBA00022801"/>
    </source>
</evidence>
<evidence type="ECO:0000256" key="3">
    <source>
        <dbReference type="ARBA" id="ARBA00004173"/>
    </source>
</evidence>
<keyword evidence="13" id="KW-0496">Mitochondrion</keyword>
<evidence type="ECO:0000259" key="16">
    <source>
        <dbReference type="Pfam" id="PF17177"/>
    </source>
</evidence>
<evidence type="ECO:0000256" key="14">
    <source>
        <dbReference type="ARBA" id="ARBA00023211"/>
    </source>
</evidence>
<evidence type="ECO:0000256" key="2">
    <source>
        <dbReference type="ARBA" id="ARBA00001946"/>
    </source>
</evidence>
<feature type="domain" description="PRORP" evidence="15">
    <location>
        <begin position="405"/>
        <end position="631"/>
    </location>
</feature>
<comment type="catalytic activity">
    <reaction evidence="1">
        <text>Endonucleolytic cleavage of RNA, removing 5'-extranucleotides from tRNA precursor.</text>
        <dbReference type="EC" id="3.1.26.5"/>
    </reaction>
</comment>
<evidence type="ECO:0000256" key="11">
    <source>
        <dbReference type="ARBA" id="ARBA00022842"/>
    </source>
</evidence>
<evidence type="ECO:0000256" key="13">
    <source>
        <dbReference type="ARBA" id="ARBA00023128"/>
    </source>
</evidence>
<evidence type="ECO:0000313" key="18">
    <source>
        <dbReference type="Proteomes" id="UP000685013"/>
    </source>
</evidence>
<keyword evidence="7" id="KW-0479">Metal-binding</keyword>
<dbReference type="GO" id="GO:0004526">
    <property type="term" value="F:ribonuclease P activity"/>
    <property type="evidence" value="ECO:0007669"/>
    <property type="project" value="UniProtKB-EC"/>
</dbReference>
<dbReference type="EC" id="3.1.26.5" evidence="5"/>
<comment type="subcellular location">
    <subcellularLocation>
        <location evidence="3">Mitochondrion</location>
    </subcellularLocation>
</comment>
<dbReference type="NCBIfam" id="TIGR00756">
    <property type="entry name" value="PPR"/>
    <property type="match status" value="1"/>
</dbReference>
<proteinExistence type="inferred from homology"/>
<comment type="similarity">
    <text evidence="4">Belongs to the PPR family. P subfamily.</text>
</comment>
<keyword evidence="18" id="KW-1185">Reference proteome</keyword>
<dbReference type="FunFam" id="1.25.40.10:FF:000339">
    <property type="entry name" value="Proteinaceous RNase P 1, chloroplastic/mitochondrial"/>
    <property type="match status" value="1"/>
</dbReference>
<comment type="cofactor">
    <cofactor evidence="2">
        <name>Mg(2+)</name>
        <dbReference type="ChEBI" id="CHEBI:18420"/>
    </cofactor>
</comment>
<dbReference type="InterPro" id="IPR033443">
    <property type="entry name" value="PROP1-like_PPR_dom"/>
</dbReference>
<dbReference type="FunFam" id="3.40.50.11980:FF:000002">
    <property type="entry name" value="Proteinaceous RNase P 2"/>
    <property type="match status" value="1"/>
</dbReference>
<keyword evidence="10" id="KW-0862">Zinc</keyword>
<dbReference type="GO" id="GO:0046872">
    <property type="term" value="F:metal ion binding"/>
    <property type="evidence" value="ECO:0007669"/>
    <property type="project" value="UniProtKB-KW"/>
</dbReference>
<dbReference type="PANTHER" id="PTHR13547">
    <property type="match status" value="1"/>
</dbReference>
<dbReference type="Pfam" id="PF17177">
    <property type="entry name" value="PPR_long"/>
    <property type="match status" value="1"/>
</dbReference>
<evidence type="ECO:0000256" key="4">
    <source>
        <dbReference type="ARBA" id="ARBA00007626"/>
    </source>
</evidence>
<evidence type="ECO:0000256" key="1">
    <source>
        <dbReference type="ARBA" id="ARBA00000928"/>
    </source>
</evidence>
<sequence length="636" mass="72110">MLIKPCAEHVVGVRLRGVAAISSCRLSLSEQAVEFAAYRLRLIDWLIVEGSRQGVLWLKRYLPIRMNVGCSSVLADSSAMKIFWITNTFQASLQVHSHRSTVFSKTILKCSCNSYFSIHAARYFCSVALAATSSVHKSSASSTDKISNRSRKKALKESPDRVLKHKLDMCSKNGQVVEALKLYDEARSNGIQLQQHHYNVLLYLCSSSSSLETSEDIDVLSVGLSRGFEIFQQMMTDKVYPNEATFTSVARLATARDDPEMAFSLVKQMKDYDIAPRLRSYGPALFGFCRKLMPQEAYEVDSHMAAAEVQPEEPELSALLKLSSDVKKADKVYELLLRLRRTVRQVSEPTAKVIEDWFNSECAAEVGVKRWDVNEVREGIVKRGGGWHGQGWLGSGKWRLVRTVMDDSGVCQLCGQKLVCIDIDPKETENFAASLTKLACEREVKAEFNRFQEWLERHGPFDAVIDGANVGLINQHHFSFIQLKRVVYQMRQLSPTKRMPLIILHRSRVTGGPALNPNNKRLIESWKDCGALYATPHGSNDDWYWLYAAVRFKCFLLTNDEMRDHLFQLLGNNFFPQWKEKHQIRMSVSQDGLKLHMPPPYSVVIQECENGSWHIPTATGDDLETPKQWLCATRAN</sequence>
<evidence type="ECO:0000256" key="5">
    <source>
        <dbReference type="ARBA" id="ARBA00012179"/>
    </source>
</evidence>
<dbReference type="EMBL" id="JAGKQH010000010">
    <property type="protein sequence ID" value="KAG6590089.1"/>
    <property type="molecule type" value="Genomic_DNA"/>
</dbReference>
<evidence type="ECO:0000256" key="10">
    <source>
        <dbReference type="ARBA" id="ARBA00022833"/>
    </source>
</evidence>
<dbReference type="InterPro" id="IPR031595">
    <property type="entry name" value="PRORP_C"/>
</dbReference>
<keyword evidence="9" id="KW-0378">Hydrolase</keyword>
<evidence type="ECO:0000259" key="15">
    <source>
        <dbReference type="Pfam" id="PF16953"/>
    </source>
</evidence>
<evidence type="ECO:0000256" key="12">
    <source>
        <dbReference type="ARBA" id="ARBA00022946"/>
    </source>
</evidence>
<evidence type="ECO:0000313" key="17">
    <source>
        <dbReference type="EMBL" id="KAG6590089.1"/>
    </source>
</evidence>
<keyword evidence="14" id="KW-0464">Manganese</keyword>
<evidence type="ECO:0000256" key="7">
    <source>
        <dbReference type="ARBA" id="ARBA00022723"/>
    </source>
</evidence>